<keyword evidence="2" id="KW-1185">Reference proteome</keyword>
<protein>
    <submittedName>
        <fullName evidence="1">Uncharacterized protein</fullName>
    </submittedName>
</protein>
<evidence type="ECO:0000313" key="1">
    <source>
        <dbReference type="EMBL" id="KAI4836318.1"/>
    </source>
</evidence>
<reference evidence="1" key="1">
    <citation type="submission" date="2022-06" db="EMBL/GenBank/DDBJ databases">
        <title>The First Complete Genome of the Simian Malaria Parasite Plasmodium brasilianum.</title>
        <authorList>
            <person name="Bajic M."/>
            <person name="Ravishankar S."/>
        </authorList>
    </citation>
    <scope>NUCLEOTIDE SEQUENCE</scope>
    <source>
        <strain evidence="1">Bolivian I</strain>
    </source>
</reference>
<gene>
    <name evidence="1" type="ORF">MKS88_004110</name>
</gene>
<organism evidence="1 2">
    <name type="scientific">Plasmodium brasilianum</name>
    <dbReference type="NCBI Taxonomy" id="5824"/>
    <lineage>
        <taxon>Eukaryota</taxon>
        <taxon>Sar</taxon>
        <taxon>Alveolata</taxon>
        <taxon>Apicomplexa</taxon>
        <taxon>Aconoidasida</taxon>
        <taxon>Haemosporida</taxon>
        <taxon>Plasmodiidae</taxon>
        <taxon>Plasmodium</taxon>
        <taxon>Plasmodium (Plasmodium)</taxon>
    </lineage>
</organism>
<dbReference type="EMBL" id="CM043780">
    <property type="protein sequence ID" value="KAI4836318.1"/>
    <property type="molecule type" value="Genomic_DNA"/>
</dbReference>
<sequence>MGLNGGLDTKSLIEERDTWMKKYEQIELEHSILKKTLQKFTNHSSDKNGQERNDEIFMRDVSMKYKYMENQCEFLNVNLNILSLEKEKEVKKNRELQKIINKQKKEIDGYKKILEKLKSIIISFKKKKDEAESKICSMIDNNLETKNDNNLLKEIIKINDRLNDVNKKVNEQVIVELENTRNKLCIANNKIKNFFQIITNISDRYLKCKKEKDKTLLATLKINEQLTEELRKKKAIENYNIQWKVKLEEFNALNVLLNYYEVKYKVSNANRHLVLKYINSISSSSPIEGIKRGKSNGVLGSSDGSCAYNSRNNIFNLEDEKAVNSLLFHHLCNIYNTERSKQKEEVTYDEQMNLLKEKILTEYISKTNPQKENMLPISMPTMENEKKDLTTSEAFALSKLSFSNIVEILYCNMKIVNDIMDCVNMSLLLLIYIRDTYLKEIITNINDHPSYVLSLEKGSIRFGIYFSITLCNFLVCIIKYVQIIKSANRYNNIQLLQDDRLANIFCLSKYILEQFMEKIKFKLFSNNIDYSTLNMLTSMLIDMHNTLFITHVQLDKPDDRKMEEKSYQSKRHAIYEKERYKMTTKIYSNHEMDENGEIDHIYYIEKNNQMNDKEKEIKCKDVREMNTNETVSSFEMFCFLNTASAVSILLIIDKDTYVHFSNEVDLNIQMEIIIKCEEVLKLIKTPQKILNFHFMTKQYKISFKNFIRYTEKYKEVLINNISNTNNEKWGKELSSTISKTSNYILKELKTILESSNIYSIDIQEKKKLFIFKIFEKYIEIYNNVMSKKNKRIIEPKDLEEKEGVIKKLEEKVMSCTNTIQMLEKNINILTIREEKFNKIKMDFDILKKEKNEYLSIITDLRKSKNESLNEITYISKNYNELKNKYNELLKNYEQKKKYIGSTKNFEQSNLDIYYMKRIINNLYYENFLTKINKHYYLFDQKINYYNDLYLDSLAINFNHSLENENPPKETNEINSNEVDSPNNTREIKNEKKKKKITLNENQLLQDNNTFFSNTKHSMLYDDIYNCEIIKSKLKRCKTDYFKNKLYQTTLSSSFIPRENNKSIQHIVDIIESYKILKNDIFTQILNTPIGSINDQTNTGSSSKGHSQKCAQKLAQERAHVYSKLKSLKSVVNNFYTTNKLAKFNDAVSLQDSMLRISIQGKKEADERVVAGREAQRGDVVANVEARNGGDDSSNRTKDGRIPFEHVTTLPSCNKIILNENSFSYLIQNVFNL</sequence>
<name>A0ACB9Y6B9_PLABR</name>
<accession>A0ACB9Y6B9</accession>
<dbReference type="Proteomes" id="UP001056978">
    <property type="component" value="Chromosome 12"/>
</dbReference>
<proteinExistence type="predicted"/>
<evidence type="ECO:0000313" key="2">
    <source>
        <dbReference type="Proteomes" id="UP001056978"/>
    </source>
</evidence>
<comment type="caution">
    <text evidence="1">The sequence shown here is derived from an EMBL/GenBank/DDBJ whole genome shotgun (WGS) entry which is preliminary data.</text>
</comment>